<evidence type="ECO:0000313" key="2">
    <source>
        <dbReference type="Proteomes" id="UP001385951"/>
    </source>
</evidence>
<comment type="caution">
    <text evidence="1">The sequence shown here is derived from an EMBL/GenBank/DDBJ whole genome shotgun (WGS) entry which is preliminary data.</text>
</comment>
<sequence>MSCIRCQTYQTSDLNPPYSELECALDPVPLPHPGEDGIADLEGHIKQMAERLTPAELACFKVPTYVFGFIVSLKWVQEYGKRLTEAGRINVEGPPQFDFIGRNWIYSHFRDVSMNELNRRNRPGVTMYWSIASNSNVQSLEGAHDPELVEQLKKALSTDSEPMWYPVKRGRIRA</sequence>
<gene>
    <name evidence="1" type="ORF">QCA50_011950</name>
</gene>
<organism evidence="1 2">
    <name type="scientific">Cerrena zonata</name>
    <dbReference type="NCBI Taxonomy" id="2478898"/>
    <lineage>
        <taxon>Eukaryota</taxon>
        <taxon>Fungi</taxon>
        <taxon>Dikarya</taxon>
        <taxon>Basidiomycota</taxon>
        <taxon>Agaricomycotina</taxon>
        <taxon>Agaricomycetes</taxon>
        <taxon>Polyporales</taxon>
        <taxon>Cerrenaceae</taxon>
        <taxon>Cerrena</taxon>
    </lineage>
</organism>
<proteinExistence type="predicted"/>
<dbReference type="AlphaFoldDB" id="A0AAW0G617"/>
<keyword evidence="2" id="KW-1185">Reference proteome</keyword>
<name>A0AAW0G617_9APHY</name>
<dbReference type="EMBL" id="JASBNA010000022">
    <property type="protein sequence ID" value="KAK7685111.1"/>
    <property type="molecule type" value="Genomic_DNA"/>
</dbReference>
<accession>A0AAW0G617</accession>
<reference evidence="1 2" key="1">
    <citation type="submission" date="2022-09" db="EMBL/GenBank/DDBJ databases">
        <authorList>
            <person name="Palmer J.M."/>
        </authorList>
    </citation>
    <scope>NUCLEOTIDE SEQUENCE [LARGE SCALE GENOMIC DNA]</scope>
    <source>
        <strain evidence="1 2">DSM 7382</strain>
    </source>
</reference>
<protein>
    <submittedName>
        <fullName evidence="1">Uncharacterized protein</fullName>
    </submittedName>
</protein>
<dbReference type="Proteomes" id="UP001385951">
    <property type="component" value="Unassembled WGS sequence"/>
</dbReference>
<evidence type="ECO:0000313" key="1">
    <source>
        <dbReference type="EMBL" id="KAK7685111.1"/>
    </source>
</evidence>